<dbReference type="OrthoDB" id="9790409at2"/>
<sequence>MKQTLVVLISGIAGLIFGLGLVVSQMINPAKILAFLDVSGNWDPSLILVMGAALLTTGIGYRLVLSKERPLFSTDFKLPKTLDIDKKLVFGAVFFGIGWGITGLCPGPALTGLLIGSTEIYLFLIAMVAGILGYRVLGSFVMRG</sequence>
<evidence type="ECO:0008006" key="4">
    <source>
        <dbReference type="Google" id="ProtNLM"/>
    </source>
</evidence>
<dbReference type="EMBL" id="LANI01000002">
    <property type="protein sequence ID" value="KKJ78182.1"/>
    <property type="molecule type" value="Genomic_DNA"/>
</dbReference>
<keyword evidence="1" id="KW-1133">Transmembrane helix</keyword>
<feature type="transmembrane region" description="Helical" evidence="1">
    <location>
        <begin position="47"/>
        <end position="65"/>
    </location>
</feature>
<dbReference type="Proteomes" id="UP000034491">
    <property type="component" value="Unassembled WGS sequence"/>
</dbReference>
<protein>
    <recommendedName>
        <fullName evidence="4">YeeE/YedE family protein</fullName>
    </recommendedName>
</protein>
<dbReference type="Pfam" id="PF20398">
    <property type="entry name" value="DUF6691"/>
    <property type="match status" value="1"/>
</dbReference>
<dbReference type="AlphaFoldDB" id="A0A0M2R8I0"/>
<comment type="caution">
    <text evidence="2">The sequence shown here is derived from an EMBL/GenBank/DDBJ whole genome shotgun (WGS) entry which is preliminary data.</text>
</comment>
<evidence type="ECO:0000313" key="3">
    <source>
        <dbReference type="Proteomes" id="UP000034491"/>
    </source>
</evidence>
<dbReference type="InterPro" id="IPR046513">
    <property type="entry name" value="DUF6691"/>
</dbReference>
<dbReference type="STRING" id="1549748.WH95_02235"/>
<feature type="transmembrane region" description="Helical" evidence="1">
    <location>
        <begin position="88"/>
        <end position="114"/>
    </location>
</feature>
<accession>A0A0M2R8I0</accession>
<dbReference type="RefSeq" id="WP_046502443.1">
    <property type="nucleotide sequence ID" value="NZ_LANI01000002.1"/>
</dbReference>
<evidence type="ECO:0000313" key="2">
    <source>
        <dbReference type="EMBL" id="KKJ78182.1"/>
    </source>
</evidence>
<feature type="transmembrane region" description="Helical" evidence="1">
    <location>
        <begin position="120"/>
        <end position="137"/>
    </location>
</feature>
<organism evidence="2 3">
    <name type="scientific">Kiloniella litopenaei</name>
    <dbReference type="NCBI Taxonomy" id="1549748"/>
    <lineage>
        <taxon>Bacteria</taxon>
        <taxon>Pseudomonadati</taxon>
        <taxon>Pseudomonadota</taxon>
        <taxon>Alphaproteobacteria</taxon>
        <taxon>Rhodospirillales</taxon>
        <taxon>Kiloniellaceae</taxon>
        <taxon>Kiloniella</taxon>
    </lineage>
</organism>
<keyword evidence="1" id="KW-0472">Membrane</keyword>
<reference evidence="2 3" key="1">
    <citation type="submission" date="2015-03" db="EMBL/GenBank/DDBJ databases">
        <title>Genome sequence of Kiloniella sp. P1-1, isolated from the gut microflora of Pacific white shrimp, Penaeus vannamei.</title>
        <authorList>
            <person name="Shao Z."/>
            <person name="Wang L."/>
            <person name="Li X."/>
        </authorList>
    </citation>
    <scope>NUCLEOTIDE SEQUENCE [LARGE SCALE GENOMIC DNA]</scope>
    <source>
        <strain evidence="2 3">P1-1</strain>
    </source>
</reference>
<proteinExistence type="predicted"/>
<keyword evidence="1" id="KW-0812">Transmembrane</keyword>
<evidence type="ECO:0000256" key="1">
    <source>
        <dbReference type="SAM" id="Phobius"/>
    </source>
</evidence>
<feature type="transmembrane region" description="Helical" evidence="1">
    <location>
        <begin position="5"/>
        <end position="27"/>
    </location>
</feature>
<keyword evidence="3" id="KW-1185">Reference proteome</keyword>
<gene>
    <name evidence="2" type="ORF">WH95_02235</name>
</gene>
<name>A0A0M2R8I0_9PROT</name>